<sequence length="639" mass="69832">MSSSRIPPISADPVPFLRIQTQCRVGAGFPASPGNVFRWMGSQDALGRCSHTGMHACRCDTRTSGGAEIDVPWGASARRVLLLVSRARGCGRLHACGCVTIARICARRNEWRWGREEKRRSAGPRGLLKVGLRYPDVDVRTHPSLLNFIDACSPTSTFHFFDTRPISPLRISAPSVPQRARFLFGTSLAKRTFPSFSTTREGGPYRFQGVNAWYLRLPWVARRSGVGIDLLNRRLFYFSSCTITLIILFFLTLLLSTPFSLRLCLEDDTKTRCRSQSPCPFFTSPTPPIHSPAALQYRTPALFDAAAPVPPPPHRCCSSTLPARHAPCPLASPPLTPRSSSTGPSSAAAAAALIYAGASRLATGHETCRRRLYGRMGAYSSTKCRSASWRRRSTVFWIRDGLTAGKAALMTRMATCAHTPDYTLPTSRKTCGPQRHAHFWLPATPPAGHFSLPAPATRRVRLCPMPLRATFRTRPAGPHDGFTCMHMLLLELGLSHRQHGPLPLAPRVSPPGPHSQPVAACRPLRLDPPCTLRRPAFTVASARHRTRARRAVQRPTSPTRRAVPSAAPLLPTAEVLGTQSRATVARCPLPTVLRSCTLLAAPCTLLTSASSKNRALAARRTLQCPPPLHAIRRPPPAAP</sequence>
<dbReference type="AlphaFoldDB" id="A0AAD6V815"/>
<keyword evidence="2" id="KW-0472">Membrane</keyword>
<keyword evidence="2" id="KW-0812">Transmembrane</keyword>
<feature type="compositionally biased region" description="Basic residues" evidence="1">
    <location>
        <begin position="542"/>
        <end position="552"/>
    </location>
</feature>
<comment type="caution">
    <text evidence="3">The sequence shown here is derived from an EMBL/GenBank/DDBJ whole genome shotgun (WGS) entry which is preliminary data.</text>
</comment>
<feature type="region of interest" description="Disordered" evidence="1">
    <location>
        <begin position="541"/>
        <end position="563"/>
    </location>
</feature>
<protein>
    <submittedName>
        <fullName evidence="3">Uncharacterized protein</fullName>
    </submittedName>
</protein>
<gene>
    <name evidence="3" type="ORF">GGX14DRAFT_644877</name>
</gene>
<name>A0AAD6V815_9AGAR</name>
<organism evidence="3 4">
    <name type="scientific">Mycena pura</name>
    <dbReference type="NCBI Taxonomy" id="153505"/>
    <lineage>
        <taxon>Eukaryota</taxon>
        <taxon>Fungi</taxon>
        <taxon>Dikarya</taxon>
        <taxon>Basidiomycota</taxon>
        <taxon>Agaricomycotina</taxon>
        <taxon>Agaricomycetes</taxon>
        <taxon>Agaricomycetidae</taxon>
        <taxon>Agaricales</taxon>
        <taxon>Marasmiineae</taxon>
        <taxon>Mycenaceae</taxon>
        <taxon>Mycena</taxon>
    </lineage>
</organism>
<proteinExistence type="predicted"/>
<evidence type="ECO:0000313" key="4">
    <source>
        <dbReference type="Proteomes" id="UP001219525"/>
    </source>
</evidence>
<accession>A0AAD6V815</accession>
<evidence type="ECO:0000313" key="3">
    <source>
        <dbReference type="EMBL" id="KAJ7205562.1"/>
    </source>
</evidence>
<keyword evidence="4" id="KW-1185">Reference proteome</keyword>
<evidence type="ECO:0000256" key="2">
    <source>
        <dbReference type="SAM" id="Phobius"/>
    </source>
</evidence>
<dbReference type="EMBL" id="JARJCW010000043">
    <property type="protein sequence ID" value="KAJ7205562.1"/>
    <property type="molecule type" value="Genomic_DNA"/>
</dbReference>
<evidence type="ECO:0000256" key="1">
    <source>
        <dbReference type="SAM" id="MobiDB-lite"/>
    </source>
</evidence>
<feature type="transmembrane region" description="Helical" evidence="2">
    <location>
        <begin position="235"/>
        <end position="255"/>
    </location>
</feature>
<dbReference type="Proteomes" id="UP001219525">
    <property type="component" value="Unassembled WGS sequence"/>
</dbReference>
<reference evidence="3" key="1">
    <citation type="submission" date="2023-03" db="EMBL/GenBank/DDBJ databases">
        <title>Massive genome expansion in bonnet fungi (Mycena s.s.) driven by repeated elements and novel gene families across ecological guilds.</title>
        <authorList>
            <consortium name="Lawrence Berkeley National Laboratory"/>
            <person name="Harder C.B."/>
            <person name="Miyauchi S."/>
            <person name="Viragh M."/>
            <person name="Kuo A."/>
            <person name="Thoen E."/>
            <person name="Andreopoulos B."/>
            <person name="Lu D."/>
            <person name="Skrede I."/>
            <person name="Drula E."/>
            <person name="Henrissat B."/>
            <person name="Morin E."/>
            <person name="Kohler A."/>
            <person name="Barry K."/>
            <person name="LaButti K."/>
            <person name="Morin E."/>
            <person name="Salamov A."/>
            <person name="Lipzen A."/>
            <person name="Mereny Z."/>
            <person name="Hegedus B."/>
            <person name="Baldrian P."/>
            <person name="Stursova M."/>
            <person name="Weitz H."/>
            <person name="Taylor A."/>
            <person name="Grigoriev I.V."/>
            <person name="Nagy L.G."/>
            <person name="Martin F."/>
            <person name="Kauserud H."/>
        </authorList>
    </citation>
    <scope>NUCLEOTIDE SEQUENCE</scope>
    <source>
        <strain evidence="3">9144</strain>
    </source>
</reference>
<keyword evidence="2" id="KW-1133">Transmembrane helix</keyword>